<dbReference type="GO" id="GO:0051228">
    <property type="term" value="P:mitotic spindle disassembly"/>
    <property type="evidence" value="ECO:0007669"/>
    <property type="project" value="TreeGrafter"/>
</dbReference>
<dbReference type="Pfam" id="PF00004">
    <property type="entry name" value="AAA"/>
    <property type="match status" value="1"/>
</dbReference>
<dbReference type="GO" id="GO:0097352">
    <property type="term" value="P:autophagosome maturation"/>
    <property type="evidence" value="ECO:0007669"/>
    <property type="project" value="TreeGrafter"/>
</dbReference>
<dbReference type="InterPro" id="IPR050168">
    <property type="entry name" value="AAA_ATPase_domain"/>
</dbReference>
<dbReference type="PANTHER" id="PTHR23077:SF197">
    <property type="entry name" value="DIVISION CYCLE PROTEIN, PUTATIVE-RELATED"/>
    <property type="match status" value="1"/>
</dbReference>
<reference evidence="3" key="1">
    <citation type="submission" date="2015-09" db="EMBL/GenBank/DDBJ databases">
        <authorList>
            <consortium name="Pathogen Informatics"/>
        </authorList>
    </citation>
    <scope>NUCLEOTIDE SEQUENCE [LARGE SCALE GENOMIC DNA]</scope>
    <source>
        <strain evidence="3">Lake Konstanz</strain>
    </source>
</reference>
<accession>A0A0S4JKQ6</accession>
<dbReference type="VEuPathDB" id="TriTrypDB:BSAL_19045"/>
<dbReference type="InterPro" id="IPR027417">
    <property type="entry name" value="P-loop_NTPase"/>
</dbReference>
<keyword evidence="2" id="KW-0132">Cell division</keyword>
<dbReference type="GO" id="GO:0005829">
    <property type="term" value="C:cytosol"/>
    <property type="evidence" value="ECO:0007669"/>
    <property type="project" value="TreeGrafter"/>
</dbReference>
<dbReference type="GO" id="GO:0051301">
    <property type="term" value="P:cell division"/>
    <property type="evidence" value="ECO:0007669"/>
    <property type="project" value="UniProtKB-KW"/>
</dbReference>
<dbReference type="GO" id="GO:0031593">
    <property type="term" value="F:polyubiquitin modification-dependent protein binding"/>
    <property type="evidence" value="ECO:0007669"/>
    <property type="project" value="TreeGrafter"/>
</dbReference>
<proteinExistence type="predicted"/>
<dbReference type="AlphaFoldDB" id="A0A0S4JKQ6"/>
<dbReference type="GO" id="GO:0005634">
    <property type="term" value="C:nucleus"/>
    <property type="evidence" value="ECO:0007669"/>
    <property type="project" value="TreeGrafter"/>
</dbReference>
<organism evidence="2 3">
    <name type="scientific">Bodo saltans</name>
    <name type="common">Flagellated protozoan</name>
    <dbReference type="NCBI Taxonomy" id="75058"/>
    <lineage>
        <taxon>Eukaryota</taxon>
        <taxon>Discoba</taxon>
        <taxon>Euglenozoa</taxon>
        <taxon>Kinetoplastea</taxon>
        <taxon>Metakinetoplastina</taxon>
        <taxon>Eubodonida</taxon>
        <taxon>Bodonidae</taxon>
        <taxon>Bodo</taxon>
    </lineage>
</organism>
<protein>
    <submittedName>
        <fullName evidence="2">Cell division cycle protein, putative</fullName>
    </submittedName>
</protein>
<dbReference type="Gene3D" id="3.40.50.300">
    <property type="entry name" value="P-loop containing nucleotide triphosphate hydrolases"/>
    <property type="match status" value="1"/>
</dbReference>
<dbReference type="EMBL" id="CYKH01001702">
    <property type="protein sequence ID" value="CUG89052.1"/>
    <property type="molecule type" value="Genomic_DNA"/>
</dbReference>
<keyword evidence="2" id="KW-0131">Cell cycle</keyword>
<dbReference type="GO" id="GO:0016887">
    <property type="term" value="F:ATP hydrolysis activity"/>
    <property type="evidence" value="ECO:0007669"/>
    <property type="project" value="InterPro"/>
</dbReference>
<dbReference type="SUPFAM" id="SSF52540">
    <property type="entry name" value="P-loop containing nucleoside triphosphate hydrolases"/>
    <property type="match status" value="1"/>
</dbReference>
<dbReference type="InterPro" id="IPR003593">
    <property type="entry name" value="AAA+_ATPase"/>
</dbReference>
<keyword evidence="3" id="KW-1185">Reference proteome</keyword>
<feature type="non-terminal residue" evidence="2">
    <location>
        <position position="1"/>
    </location>
</feature>
<dbReference type="PANTHER" id="PTHR23077">
    <property type="entry name" value="AAA-FAMILY ATPASE"/>
    <property type="match status" value="1"/>
</dbReference>
<dbReference type="SMART" id="SM00382">
    <property type="entry name" value="AAA"/>
    <property type="match status" value="1"/>
</dbReference>
<evidence type="ECO:0000313" key="2">
    <source>
        <dbReference type="EMBL" id="CUG89052.1"/>
    </source>
</evidence>
<evidence type="ECO:0000313" key="3">
    <source>
        <dbReference type="Proteomes" id="UP000051952"/>
    </source>
</evidence>
<dbReference type="Proteomes" id="UP000051952">
    <property type="component" value="Unassembled WGS sequence"/>
</dbReference>
<evidence type="ECO:0000259" key="1">
    <source>
        <dbReference type="SMART" id="SM00382"/>
    </source>
</evidence>
<dbReference type="GO" id="GO:0005524">
    <property type="term" value="F:ATP binding"/>
    <property type="evidence" value="ECO:0007669"/>
    <property type="project" value="InterPro"/>
</dbReference>
<name>A0A0S4JKQ6_BODSA</name>
<gene>
    <name evidence="2" type="ORF">BSAL_19045</name>
</gene>
<sequence>DGIVDKIERLLLFPFRHRQSLARSGVVCPKGALIVGPSGAGKTALLAALHSELRHEQRDVAQGGHQQHANKLHVIMVDALSLLHKEVGRSEKNIQALLAEARASSPSVVFLDNLDAIAPPRGKNTRETNITADRTLSTLLVELDGVRDHRDAEVLVVASAPSVESLDAAMVRPGRLDLHLELQLPTADVMAQLIVDRLFLANPDVLQLEDGVDIGTAQTEVRRIVLDRAASVGRSLTYADGVAAVRSVALHALSGCGSAAAPAMRISLRDLTDVVAEALTQR</sequence>
<feature type="domain" description="AAA+ ATPase" evidence="1">
    <location>
        <begin position="28"/>
        <end position="186"/>
    </location>
</feature>
<dbReference type="InterPro" id="IPR003959">
    <property type="entry name" value="ATPase_AAA_core"/>
</dbReference>
<dbReference type="OrthoDB" id="272635at2759"/>
<dbReference type="GO" id="GO:0034098">
    <property type="term" value="C:VCP-NPL4-UFD1 AAA ATPase complex"/>
    <property type="evidence" value="ECO:0007669"/>
    <property type="project" value="TreeGrafter"/>
</dbReference>
<dbReference type="GO" id="GO:0030970">
    <property type="term" value="P:retrograde protein transport, ER to cytosol"/>
    <property type="evidence" value="ECO:0007669"/>
    <property type="project" value="TreeGrafter"/>
</dbReference>